<feature type="repeat" description="PPR" evidence="3">
    <location>
        <begin position="280"/>
        <end position="314"/>
    </location>
</feature>
<feature type="repeat" description="PPR" evidence="3">
    <location>
        <begin position="210"/>
        <end position="244"/>
    </location>
</feature>
<dbReference type="OrthoDB" id="185373at2759"/>
<dbReference type="Pfam" id="PF23276">
    <property type="entry name" value="TPR_24"/>
    <property type="match status" value="1"/>
</dbReference>
<dbReference type="Pfam" id="PF01535">
    <property type="entry name" value="PPR"/>
    <property type="match status" value="2"/>
</dbReference>
<feature type="repeat" description="PPR" evidence="3">
    <location>
        <begin position="422"/>
        <end position="456"/>
    </location>
</feature>
<dbReference type="InterPro" id="IPR057027">
    <property type="entry name" value="TPR_mt"/>
</dbReference>
<dbReference type="Pfam" id="PF17177">
    <property type="entry name" value="PPR_long"/>
    <property type="match status" value="1"/>
</dbReference>
<dbReference type="NCBIfam" id="TIGR00756">
    <property type="entry name" value="PPR"/>
    <property type="match status" value="6"/>
</dbReference>
<dbReference type="PROSITE" id="PS51375">
    <property type="entry name" value="PPR"/>
    <property type="match status" value="10"/>
</dbReference>
<dbReference type="InterPro" id="IPR011990">
    <property type="entry name" value="TPR-like_helical_dom_sf"/>
</dbReference>
<evidence type="ECO:0000256" key="4">
    <source>
        <dbReference type="SAM" id="MobiDB-lite"/>
    </source>
</evidence>
<feature type="repeat" description="PPR" evidence="3">
    <location>
        <begin position="350"/>
        <end position="385"/>
    </location>
</feature>
<dbReference type="SUPFAM" id="SSF48452">
    <property type="entry name" value="TPR-like"/>
    <property type="match status" value="1"/>
</dbReference>
<feature type="repeat" description="PPR" evidence="3">
    <location>
        <begin position="533"/>
        <end position="567"/>
    </location>
</feature>
<evidence type="ECO:0000256" key="1">
    <source>
        <dbReference type="ARBA" id="ARBA00007626"/>
    </source>
</evidence>
<reference evidence="7 8" key="1">
    <citation type="journal article" date="2020" name="Nat. Food">
        <title>A phased Vanilla planifolia genome enables genetic improvement of flavour and production.</title>
        <authorList>
            <person name="Hasing T."/>
            <person name="Tang H."/>
            <person name="Brym M."/>
            <person name="Khazi F."/>
            <person name="Huang T."/>
            <person name="Chambers A.H."/>
        </authorList>
    </citation>
    <scope>NUCLEOTIDE SEQUENCE [LARGE SCALE GENOMIC DNA]</scope>
    <source>
        <tissue evidence="7">Leaf</tissue>
    </source>
</reference>
<name>A0A835RA90_VANPL</name>
<feature type="repeat" description="PPR" evidence="3">
    <location>
        <begin position="568"/>
        <end position="602"/>
    </location>
</feature>
<dbReference type="AlphaFoldDB" id="A0A835RA90"/>
<evidence type="ECO:0000259" key="6">
    <source>
        <dbReference type="Pfam" id="PF23276"/>
    </source>
</evidence>
<feature type="region of interest" description="Disordered" evidence="4">
    <location>
        <begin position="41"/>
        <end position="77"/>
    </location>
</feature>
<evidence type="ECO:0000256" key="3">
    <source>
        <dbReference type="PROSITE-ProRule" id="PRU00708"/>
    </source>
</evidence>
<feature type="domain" description="PROP1-like PPR" evidence="5">
    <location>
        <begin position="332"/>
        <end position="449"/>
    </location>
</feature>
<dbReference type="EMBL" id="JADCNM010000004">
    <property type="protein sequence ID" value="KAG0486673.1"/>
    <property type="molecule type" value="Genomic_DNA"/>
</dbReference>
<evidence type="ECO:0000256" key="2">
    <source>
        <dbReference type="ARBA" id="ARBA00022737"/>
    </source>
</evidence>
<comment type="caution">
    <text evidence="7">The sequence shown here is derived from an EMBL/GenBank/DDBJ whole genome shotgun (WGS) entry which is preliminary data.</text>
</comment>
<evidence type="ECO:0008006" key="9">
    <source>
        <dbReference type="Google" id="ProtNLM"/>
    </source>
</evidence>
<evidence type="ECO:0000259" key="5">
    <source>
        <dbReference type="Pfam" id="PF17177"/>
    </source>
</evidence>
<dbReference type="InterPro" id="IPR002885">
    <property type="entry name" value="PPR_rpt"/>
</dbReference>
<feature type="repeat" description="PPR" evidence="3">
    <location>
        <begin position="175"/>
        <end position="209"/>
    </location>
</feature>
<dbReference type="InterPro" id="IPR033443">
    <property type="entry name" value="PROP1-like_PPR_dom"/>
</dbReference>
<dbReference type="Gene3D" id="1.25.40.10">
    <property type="entry name" value="Tetratricopeptide repeat domain"/>
    <property type="match status" value="4"/>
</dbReference>
<evidence type="ECO:0000313" key="7">
    <source>
        <dbReference type="EMBL" id="KAG0486673.1"/>
    </source>
</evidence>
<feature type="repeat" description="PPR" evidence="3">
    <location>
        <begin position="315"/>
        <end position="349"/>
    </location>
</feature>
<keyword evidence="2" id="KW-0677">Repeat</keyword>
<accession>A0A835RA90</accession>
<gene>
    <name evidence="7" type="ORF">HPP92_008768</name>
</gene>
<comment type="similarity">
    <text evidence="1">Belongs to the PPR family. P subfamily.</text>
</comment>
<feature type="repeat" description="PPR" evidence="3">
    <location>
        <begin position="245"/>
        <end position="279"/>
    </location>
</feature>
<protein>
    <recommendedName>
        <fullName evidence="9">Pentatricopeptide repeat-containing protein</fullName>
    </recommendedName>
</protein>
<dbReference type="PANTHER" id="PTHR47447">
    <property type="entry name" value="OS03G0856100 PROTEIN"/>
    <property type="match status" value="1"/>
</dbReference>
<proteinExistence type="inferred from homology"/>
<feature type="repeat" description="PPR" evidence="3">
    <location>
        <begin position="498"/>
        <end position="532"/>
    </location>
</feature>
<dbReference type="Pfam" id="PF13041">
    <property type="entry name" value="PPR_2"/>
    <property type="match status" value="2"/>
</dbReference>
<dbReference type="Proteomes" id="UP000639772">
    <property type="component" value="Unassembled WGS sequence"/>
</dbReference>
<dbReference type="PANTHER" id="PTHR47447:SF28">
    <property type="entry name" value="PENTACOTRIPEPTIDE-REPEAT REGION OF PRORP DOMAIN-CONTAINING PROTEIN"/>
    <property type="match status" value="1"/>
</dbReference>
<feature type="compositionally biased region" description="Low complexity" evidence="4">
    <location>
        <begin position="41"/>
        <end position="59"/>
    </location>
</feature>
<evidence type="ECO:0000313" key="8">
    <source>
        <dbReference type="Proteomes" id="UP000639772"/>
    </source>
</evidence>
<sequence>MVSLYSSFIASKLFSRAANSAILRNPALLYLHVLSSSSASSDPSPAADPSSAVDPSQAPTNRRPMRGEHGKQPPTLDETICRIMFQRPWTTRLQNTIRFMVPVFDQPLVLAILRRAGERDPERALRFFRWVEKTGFRHDPHTYTEIISTLTRASMLNHARCLLLDDMPKRLVPRDEHMFAVLIDAYGRAGIPQEAVKIFRRLPEFGFDRTVLSYDALFKAILRRGRVLMSKRVFNSMIRDGVPPSLSTYNILIWGFCLSLKVQTARRFFLDIKERGLSPDVITYNTLLNGWVRMKNMEEAQKVVDEMLAADISPNSITYNLLIKGHVSCGNVDYGIQLFDEMRSKELSATPRTYVALMPGLCDDVQRTTAALSVFKEMAEQKVTPKDKSIFLRLITTLCKAGDFDGALNVHRSMDCFRIPLDSLHYSKLIESLCTGGKLEHAVEMLDELLAKGVLSALNSLPFDASAYVPLIAHLCSHGLTSKAEVFFRQLMKRGVDDKAAFNHLIRGHAQEGNPLPAFEILKIMTRRGIKSDADAYELLIDCLLKKGEPAEARTVMESMVEQGHLPSPALFRSLMSALFDDGRVQTASRVMKIMMEKGVKENMDIVMKILEALLTRGHVEEAIGRINMLIMGDCRPDLDRLVVSLCSNGHVIAALKLVDFALERDCDIKFSSYDCLLDALYAADKVLPAYSILCKIKAKGGVVDHKGCEALVKTLNAQGHTKQAAILSSILSGSVDVVEKKRGRRLVA</sequence>
<feature type="domain" description="Pentatricopeptide repeat-containing protein-mitochondrial" evidence="6">
    <location>
        <begin position="510"/>
        <end position="625"/>
    </location>
</feature>
<organism evidence="7 8">
    <name type="scientific">Vanilla planifolia</name>
    <name type="common">Vanilla</name>
    <dbReference type="NCBI Taxonomy" id="51239"/>
    <lineage>
        <taxon>Eukaryota</taxon>
        <taxon>Viridiplantae</taxon>
        <taxon>Streptophyta</taxon>
        <taxon>Embryophyta</taxon>
        <taxon>Tracheophyta</taxon>
        <taxon>Spermatophyta</taxon>
        <taxon>Magnoliopsida</taxon>
        <taxon>Liliopsida</taxon>
        <taxon>Asparagales</taxon>
        <taxon>Orchidaceae</taxon>
        <taxon>Vanilloideae</taxon>
        <taxon>Vanilleae</taxon>
        <taxon>Vanilla</taxon>
    </lineage>
</organism>